<gene>
    <name evidence="2" type="ORF">GLYMA_19G223900</name>
</gene>
<dbReference type="PANTHER" id="PTHR35123:SF3">
    <property type="entry name" value="TRANSMEMBRANE PROTEIN"/>
    <property type="match status" value="1"/>
</dbReference>
<keyword evidence="1" id="KW-0812">Transmembrane</keyword>
<reference evidence="2 3" key="1">
    <citation type="journal article" date="2010" name="Nature">
        <title>Genome sequence of the palaeopolyploid soybean.</title>
        <authorList>
            <person name="Schmutz J."/>
            <person name="Cannon S.B."/>
            <person name="Schlueter J."/>
            <person name="Ma J."/>
            <person name="Mitros T."/>
            <person name="Nelson W."/>
            <person name="Hyten D.L."/>
            <person name="Song Q."/>
            <person name="Thelen J.J."/>
            <person name="Cheng J."/>
            <person name="Xu D."/>
            <person name="Hellsten U."/>
            <person name="May G.D."/>
            <person name="Yu Y."/>
            <person name="Sakurai T."/>
            <person name="Umezawa T."/>
            <person name="Bhattacharyya M.K."/>
            <person name="Sandhu D."/>
            <person name="Valliyodan B."/>
            <person name="Lindquist E."/>
            <person name="Peto M."/>
            <person name="Grant D."/>
            <person name="Shu S."/>
            <person name="Goodstein D."/>
            <person name="Barry K."/>
            <person name="Futrell-Griggs M."/>
            <person name="Abernathy B."/>
            <person name="Du J."/>
            <person name="Tian Z."/>
            <person name="Zhu L."/>
            <person name="Gill N."/>
            <person name="Joshi T."/>
            <person name="Libault M."/>
            <person name="Sethuraman A."/>
            <person name="Zhang X.-C."/>
            <person name="Shinozaki K."/>
            <person name="Nguyen H.T."/>
            <person name="Wing R.A."/>
            <person name="Cregan P."/>
            <person name="Specht J."/>
            <person name="Grimwood J."/>
            <person name="Rokhsar D."/>
            <person name="Stacey G."/>
            <person name="Shoemaker R.C."/>
            <person name="Jackson S.A."/>
        </authorList>
    </citation>
    <scope>NUCLEOTIDE SEQUENCE [LARGE SCALE GENOMIC DNA]</scope>
    <source>
        <strain evidence="3">cv. Williams 82</strain>
        <tissue evidence="2">Callus</tissue>
    </source>
</reference>
<dbReference type="eggNOG" id="ENOG502S5P8">
    <property type="taxonomic scope" value="Eukaryota"/>
</dbReference>
<dbReference type="OrthoDB" id="586794at2759"/>
<reference evidence="3" key="2">
    <citation type="submission" date="2018-02" db="UniProtKB">
        <authorList>
            <consortium name="EnsemblPlants"/>
        </authorList>
    </citation>
    <scope>IDENTIFICATION</scope>
    <source>
        <strain evidence="3">Williams 82</strain>
    </source>
</reference>
<evidence type="ECO:0000313" key="3">
    <source>
        <dbReference type="EnsemblPlants" id="KRG96644"/>
    </source>
</evidence>
<organism evidence="3">
    <name type="scientific">Glycine max</name>
    <name type="common">Soybean</name>
    <name type="synonym">Glycine hispida</name>
    <dbReference type="NCBI Taxonomy" id="3847"/>
    <lineage>
        <taxon>Eukaryota</taxon>
        <taxon>Viridiplantae</taxon>
        <taxon>Streptophyta</taxon>
        <taxon>Embryophyta</taxon>
        <taxon>Tracheophyta</taxon>
        <taxon>Spermatophyta</taxon>
        <taxon>Magnoliopsida</taxon>
        <taxon>eudicotyledons</taxon>
        <taxon>Gunneridae</taxon>
        <taxon>Pentapetalae</taxon>
        <taxon>rosids</taxon>
        <taxon>fabids</taxon>
        <taxon>Fabales</taxon>
        <taxon>Fabaceae</taxon>
        <taxon>Papilionoideae</taxon>
        <taxon>50 kb inversion clade</taxon>
        <taxon>NPAAA clade</taxon>
        <taxon>indigoferoid/millettioid clade</taxon>
        <taxon>Phaseoleae</taxon>
        <taxon>Glycine</taxon>
        <taxon>Glycine subgen. Soja</taxon>
    </lineage>
</organism>
<protein>
    <submittedName>
        <fullName evidence="2 3">Uncharacterized protein</fullName>
    </submittedName>
</protein>
<dbReference type="InParanoid" id="K7MZP8"/>
<dbReference type="PaxDb" id="3847-GLYMA19G41181.1"/>
<evidence type="ECO:0000313" key="4">
    <source>
        <dbReference type="Proteomes" id="UP000008827"/>
    </source>
</evidence>
<sequence length="169" mass="19220">MPSSSLSVYVSIEGALGSHTYIPHTLITLISYLFLLILATIMLKMSFQYLATKRMRCGYEKLTSSSQKMMRDGRSCWVKSLNGRLRGLRLSRSRKLSLGVVVLSSRIVRLYNEVVNQMMNMENKYPAIALTTQWGLPVLSYSSHVCRRRVFPLDRKVTLCQQLGLCFGS</sequence>
<dbReference type="FunCoup" id="K7MZP8">
    <property type="interactions" value="2"/>
</dbReference>
<name>K7MZP8_SOYBN</name>
<dbReference type="EnsemblPlants" id="KRG96644">
    <property type="protein sequence ID" value="KRG96644"/>
    <property type="gene ID" value="GLYMA_19G223900"/>
</dbReference>
<evidence type="ECO:0000256" key="1">
    <source>
        <dbReference type="SAM" id="Phobius"/>
    </source>
</evidence>
<dbReference type="Gramene" id="KRG96644">
    <property type="protein sequence ID" value="KRG96644"/>
    <property type="gene ID" value="GLYMA_19G223900"/>
</dbReference>
<dbReference type="OMA" id="YLATKRM"/>
<dbReference type="AlphaFoldDB" id="K7MZP8"/>
<keyword evidence="1" id="KW-1133">Transmembrane helix</keyword>
<evidence type="ECO:0000313" key="2">
    <source>
        <dbReference type="EMBL" id="KRG96644.1"/>
    </source>
</evidence>
<dbReference type="EMBL" id="CM000852">
    <property type="protein sequence ID" value="KRG96644.1"/>
    <property type="molecule type" value="Genomic_DNA"/>
</dbReference>
<accession>K7MZP8</accession>
<dbReference type="PANTHER" id="PTHR35123">
    <property type="entry name" value="OS07G0633900 PROTEIN-RELATED"/>
    <property type="match status" value="1"/>
</dbReference>
<dbReference type="Proteomes" id="UP000008827">
    <property type="component" value="Chromosome 19"/>
</dbReference>
<reference evidence="2" key="3">
    <citation type="submission" date="2018-07" db="EMBL/GenBank/DDBJ databases">
        <title>WGS assembly of Glycine max.</title>
        <authorList>
            <person name="Schmutz J."/>
            <person name="Cannon S."/>
            <person name="Schlueter J."/>
            <person name="Ma J."/>
            <person name="Mitros T."/>
            <person name="Nelson W."/>
            <person name="Hyten D."/>
            <person name="Song Q."/>
            <person name="Thelen J."/>
            <person name="Cheng J."/>
            <person name="Xu D."/>
            <person name="Hellsten U."/>
            <person name="May G."/>
            <person name="Yu Y."/>
            <person name="Sakurai T."/>
            <person name="Umezawa T."/>
            <person name="Bhattacharyya M."/>
            <person name="Sandhu D."/>
            <person name="Valliyodan B."/>
            <person name="Lindquist E."/>
            <person name="Peto M."/>
            <person name="Grant D."/>
            <person name="Shu S."/>
            <person name="Goodstein D."/>
            <person name="Barry K."/>
            <person name="Futrell-Griggs M."/>
            <person name="Abernathy B."/>
            <person name="Du J."/>
            <person name="Tian Z."/>
            <person name="Zhu L."/>
            <person name="Gill N."/>
            <person name="Joshi T."/>
            <person name="Libault M."/>
            <person name="Sethuraman A."/>
            <person name="Zhang X."/>
            <person name="Shinozaki K."/>
            <person name="Nguyen H."/>
            <person name="Wing R."/>
            <person name="Cregan P."/>
            <person name="Specht J."/>
            <person name="Grimwood J."/>
            <person name="Rokhsar D."/>
            <person name="Stacey G."/>
            <person name="Shoemaker R."/>
            <person name="Jackson S."/>
        </authorList>
    </citation>
    <scope>NUCLEOTIDE SEQUENCE</scope>
    <source>
        <tissue evidence="2">Callus</tissue>
    </source>
</reference>
<keyword evidence="4" id="KW-1185">Reference proteome</keyword>
<keyword evidence="1" id="KW-0472">Membrane</keyword>
<dbReference type="HOGENOM" id="CLU_134720_0_0_1"/>
<proteinExistence type="predicted"/>
<feature type="transmembrane region" description="Helical" evidence="1">
    <location>
        <begin position="20"/>
        <end position="43"/>
    </location>
</feature>